<evidence type="ECO:0000256" key="1">
    <source>
        <dbReference type="SAM" id="MobiDB-lite"/>
    </source>
</evidence>
<feature type="transmembrane region" description="Helical" evidence="2">
    <location>
        <begin position="399"/>
        <end position="417"/>
    </location>
</feature>
<organism evidence="5 6">
    <name type="scientific">Micromonospora tarensis</name>
    <dbReference type="NCBI Taxonomy" id="2806100"/>
    <lineage>
        <taxon>Bacteria</taxon>
        <taxon>Bacillati</taxon>
        <taxon>Actinomycetota</taxon>
        <taxon>Actinomycetes</taxon>
        <taxon>Micromonosporales</taxon>
        <taxon>Micromonosporaceae</taxon>
        <taxon>Micromonospora</taxon>
    </lineage>
</organism>
<reference evidence="5 6" key="1">
    <citation type="submission" date="2021-01" db="EMBL/GenBank/DDBJ databases">
        <title>Draft genome sequence of Micromonospora sp. strain STR1s_6.</title>
        <authorList>
            <person name="Karlyshev A."/>
            <person name="Jawad R."/>
        </authorList>
    </citation>
    <scope>NUCLEOTIDE SEQUENCE [LARGE SCALE GENOMIC DNA]</scope>
    <source>
        <strain evidence="5 6">STR1S-6</strain>
    </source>
</reference>
<keyword evidence="2" id="KW-0812">Transmembrane</keyword>
<evidence type="ECO:0000313" key="6">
    <source>
        <dbReference type="Proteomes" id="UP000622245"/>
    </source>
</evidence>
<feature type="transmembrane region" description="Helical" evidence="2">
    <location>
        <begin position="336"/>
        <end position="362"/>
    </location>
</feature>
<dbReference type="InterPro" id="IPR006311">
    <property type="entry name" value="TAT_signal"/>
</dbReference>
<comment type="caution">
    <text evidence="5">The sequence shown here is derived from an EMBL/GenBank/DDBJ whole genome shotgun (WGS) entry which is preliminary data.</text>
</comment>
<feature type="chain" id="PRO_5045794680" evidence="3">
    <location>
        <begin position="27"/>
        <end position="514"/>
    </location>
</feature>
<evidence type="ECO:0000259" key="4">
    <source>
        <dbReference type="Pfam" id="PF14344"/>
    </source>
</evidence>
<feature type="domain" description="DUF4397" evidence="4">
    <location>
        <begin position="41"/>
        <end position="162"/>
    </location>
</feature>
<feature type="transmembrane region" description="Helical" evidence="2">
    <location>
        <begin position="295"/>
        <end position="315"/>
    </location>
</feature>
<evidence type="ECO:0000256" key="2">
    <source>
        <dbReference type="SAM" id="Phobius"/>
    </source>
</evidence>
<feature type="signal peptide" evidence="3">
    <location>
        <begin position="1"/>
        <end position="26"/>
    </location>
</feature>
<protein>
    <submittedName>
        <fullName evidence="5">DUF4397 domain-containing protein</fullName>
    </submittedName>
</protein>
<dbReference type="Pfam" id="PF14344">
    <property type="entry name" value="DUF4397"/>
    <property type="match status" value="1"/>
</dbReference>
<keyword evidence="2" id="KW-0472">Membrane</keyword>
<dbReference type="RefSeq" id="WP_203150650.1">
    <property type="nucleotide sequence ID" value="NZ_JAEVHL010000157.1"/>
</dbReference>
<keyword evidence="6" id="KW-1185">Reference proteome</keyword>
<feature type="transmembrane region" description="Helical" evidence="2">
    <location>
        <begin position="423"/>
        <end position="443"/>
    </location>
</feature>
<keyword evidence="2" id="KW-1133">Transmembrane helix</keyword>
<feature type="transmembrane region" description="Helical" evidence="2">
    <location>
        <begin position="374"/>
        <end position="392"/>
    </location>
</feature>
<dbReference type="EMBL" id="JAEVHL010000157">
    <property type="protein sequence ID" value="MBM0278269.1"/>
    <property type="molecule type" value="Genomic_DNA"/>
</dbReference>
<evidence type="ECO:0000256" key="3">
    <source>
        <dbReference type="SAM" id="SignalP"/>
    </source>
</evidence>
<feature type="compositionally biased region" description="Basic and acidic residues" evidence="1">
    <location>
        <begin position="496"/>
        <end position="514"/>
    </location>
</feature>
<keyword evidence="3" id="KW-0732">Signal</keyword>
<dbReference type="Proteomes" id="UP000622245">
    <property type="component" value="Unassembled WGS sequence"/>
</dbReference>
<feature type="region of interest" description="Disordered" evidence="1">
    <location>
        <begin position="449"/>
        <end position="514"/>
    </location>
</feature>
<dbReference type="PROSITE" id="PS51318">
    <property type="entry name" value="TAT"/>
    <property type="match status" value="1"/>
</dbReference>
<gene>
    <name evidence="5" type="ORF">JM949_24470</name>
</gene>
<proteinExistence type="predicted"/>
<dbReference type="InterPro" id="IPR025510">
    <property type="entry name" value="DUF4397"/>
</dbReference>
<name>A0ABS1YLH6_9ACTN</name>
<evidence type="ECO:0000313" key="5">
    <source>
        <dbReference type="EMBL" id="MBM0278269.1"/>
    </source>
</evidence>
<accession>A0ABS1YLH6</accession>
<sequence>MHTLRTVPRRLLAGTGALLLSTALTAAGTPAPASAADTVGYVRLAHLSPDTPAVDVYLAAPDAPQPQVFPGVGYGVVSDYLKLPPGRYAVAMREAGAPASDPPVLTTEVAVTSGSAYTVAGVGRHADLGLRVLNDDLSAPTDGRAKVRVVQASVRTPVLDVAAADGPMIADGVQFATTTEYQQVEPGNWRLRLTGAGGPSTDAEVRLTGGAVYSLLVLDAKQGGLTAELRRDAEGGTVVPAGGVDTGAGGTAGGGLGRYPVITGGLAGAAGVVVFIERRSAPVLVQGGYDPGRSAGYLFAGFAAVAVLGGLFGAIRAIRRLVGRYRPVADPALRRGAVAAVVTAVALVVSTVLATLAGVLLAANDPGPVAPTSGLDWTVLAIGVALLAGTSAYGRRGGVCGTVLAVSLVAVFQVYAPERGWTLSNWAVGGAALGVGLLVTRLVETFGRPRAGSSADRPEPVSDGTISSGWTTPQPQPADNWPPALPTQAAPQPVDPWRDQRWEDSPRRWDSDER</sequence>
<feature type="compositionally biased region" description="Polar residues" evidence="1">
    <location>
        <begin position="464"/>
        <end position="473"/>
    </location>
</feature>